<evidence type="ECO:0000313" key="3">
    <source>
        <dbReference type="Proteomes" id="UP001634394"/>
    </source>
</evidence>
<accession>A0ABD3V994</accession>
<sequence length="269" mass="30751">MEKEGFRRVDQGSKVITLRKGQRIRVDLTGRIQKLQTQKKYGLFVVFQPNLDTVCMEFGFEIKNELGTSHHGQITYTSDNYDKVLIDTVHFDPSKPSSARSMQCPPLFRERSAFQDKTDRLLNMPGVSAPTMDIESRERQAISRQGSNFSLFENANSSPKDSVKLHDAEDFHVNQRNPRSKRANGVQKKSPITPRRQSIHSINPQGRGKKTRPQTAKYADRKNLQIQRSKTDVSPKTKVSSPSENVEMKKNPPLKTEDDVNIRTKLRDL</sequence>
<dbReference type="EMBL" id="JBJQND010000013">
    <property type="protein sequence ID" value="KAL3857363.1"/>
    <property type="molecule type" value="Genomic_DNA"/>
</dbReference>
<gene>
    <name evidence="2" type="ORF">ACJMK2_012039</name>
</gene>
<keyword evidence="3" id="KW-1185">Reference proteome</keyword>
<dbReference type="AlphaFoldDB" id="A0ABD3V994"/>
<protein>
    <submittedName>
        <fullName evidence="2">Uncharacterized protein</fullName>
    </submittedName>
</protein>
<feature type="compositionally biased region" description="Basic and acidic residues" evidence="1">
    <location>
        <begin position="161"/>
        <end position="173"/>
    </location>
</feature>
<comment type="caution">
    <text evidence="2">The sequence shown here is derived from an EMBL/GenBank/DDBJ whole genome shotgun (WGS) entry which is preliminary data.</text>
</comment>
<evidence type="ECO:0000313" key="2">
    <source>
        <dbReference type="EMBL" id="KAL3857363.1"/>
    </source>
</evidence>
<feature type="compositionally biased region" description="Polar residues" evidence="1">
    <location>
        <begin position="142"/>
        <end position="160"/>
    </location>
</feature>
<proteinExistence type="predicted"/>
<feature type="compositionally biased region" description="Polar residues" evidence="1">
    <location>
        <begin position="195"/>
        <end position="204"/>
    </location>
</feature>
<name>A0ABD3V994_SINWO</name>
<feature type="compositionally biased region" description="Basic and acidic residues" evidence="1">
    <location>
        <begin position="218"/>
        <end position="235"/>
    </location>
</feature>
<organism evidence="2 3">
    <name type="scientific">Sinanodonta woodiana</name>
    <name type="common">Chinese pond mussel</name>
    <name type="synonym">Anodonta woodiana</name>
    <dbReference type="NCBI Taxonomy" id="1069815"/>
    <lineage>
        <taxon>Eukaryota</taxon>
        <taxon>Metazoa</taxon>
        <taxon>Spiralia</taxon>
        <taxon>Lophotrochozoa</taxon>
        <taxon>Mollusca</taxon>
        <taxon>Bivalvia</taxon>
        <taxon>Autobranchia</taxon>
        <taxon>Heteroconchia</taxon>
        <taxon>Palaeoheterodonta</taxon>
        <taxon>Unionida</taxon>
        <taxon>Unionoidea</taxon>
        <taxon>Unionidae</taxon>
        <taxon>Unioninae</taxon>
        <taxon>Sinanodonta</taxon>
    </lineage>
</organism>
<evidence type="ECO:0000256" key="1">
    <source>
        <dbReference type="SAM" id="MobiDB-lite"/>
    </source>
</evidence>
<dbReference type="Proteomes" id="UP001634394">
    <property type="component" value="Unassembled WGS sequence"/>
</dbReference>
<feature type="region of interest" description="Disordered" evidence="1">
    <location>
        <begin position="138"/>
        <end position="269"/>
    </location>
</feature>
<reference evidence="2 3" key="1">
    <citation type="submission" date="2024-11" db="EMBL/GenBank/DDBJ databases">
        <title>Chromosome-level genome assembly of the freshwater bivalve Anodonta woodiana.</title>
        <authorList>
            <person name="Chen X."/>
        </authorList>
    </citation>
    <scope>NUCLEOTIDE SEQUENCE [LARGE SCALE GENOMIC DNA]</scope>
    <source>
        <strain evidence="2">MN2024</strain>
        <tissue evidence="2">Gills</tissue>
    </source>
</reference>
<feature type="compositionally biased region" description="Basic and acidic residues" evidence="1">
    <location>
        <begin position="246"/>
        <end position="269"/>
    </location>
</feature>